<sequence>MEPQPVDVTSIEEAVIKLEVELFSLRDEVEELQGVNNSSQDIVSSLSKRTACIGRESYHVGGDTGRNE</sequence>
<accession>A0AAE1Q7Y8</accession>
<dbReference type="EMBL" id="JAWZYT010000605">
    <property type="protein sequence ID" value="KAK4321250.1"/>
    <property type="molecule type" value="Genomic_DNA"/>
</dbReference>
<keyword evidence="2" id="KW-1185">Reference proteome</keyword>
<evidence type="ECO:0000313" key="2">
    <source>
        <dbReference type="Proteomes" id="UP001292094"/>
    </source>
</evidence>
<name>A0AAE1Q7Y8_9EUCA</name>
<dbReference type="Proteomes" id="UP001292094">
    <property type="component" value="Unassembled WGS sequence"/>
</dbReference>
<reference evidence="1" key="1">
    <citation type="submission" date="2023-11" db="EMBL/GenBank/DDBJ databases">
        <title>Genome assemblies of two species of porcelain crab, Petrolisthes cinctipes and Petrolisthes manimaculis (Anomura: Porcellanidae).</title>
        <authorList>
            <person name="Angst P."/>
        </authorList>
    </citation>
    <scope>NUCLEOTIDE SEQUENCE</scope>
    <source>
        <strain evidence="1">PB745_02</strain>
        <tissue evidence="1">Gill</tissue>
    </source>
</reference>
<protein>
    <submittedName>
        <fullName evidence="1">Uncharacterized protein</fullName>
    </submittedName>
</protein>
<proteinExistence type="predicted"/>
<dbReference type="AlphaFoldDB" id="A0AAE1Q7Y8"/>
<gene>
    <name evidence="1" type="ORF">Pmani_007974</name>
</gene>
<comment type="caution">
    <text evidence="1">The sequence shown here is derived from an EMBL/GenBank/DDBJ whole genome shotgun (WGS) entry which is preliminary data.</text>
</comment>
<organism evidence="1 2">
    <name type="scientific">Petrolisthes manimaculis</name>
    <dbReference type="NCBI Taxonomy" id="1843537"/>
    <lineage>
        <taxon>Eukaryota</taxon>
        <taxon>Metazoa</taxon>
        <taxon>Ecdysozoa</taxon>
        <taxon>Arthropoda</taxon>
        <taxon>Crustacea</taxon>
        <taxon>Multicrustacea</taxon>
        <taxon>Malacostraca</taxon>
        <taxon>Eumalacostraca</taxon>
        <taxon>Eucarida</taxon>
        <taxon>Decapoda</taxon>
        <taxon>Pleocyemata</taxon>
        <taxon>Anomura</taxon>
        <taxon>Galatheoidea</taxon>
        <taxon>Porcellanidae</taxon>
        <taxon>Petrolisthes</taxon>
    </lineage>
</organism>
<evidence type="ECO:0000313" key="1">
    <source>
        <dbReference type="EMBL" id="KAK4321250.1"/>
    </source>
</evidence>